<dbReference type="CDD" id="cd02440">
    <property type="entry name" value="AdoMet_MTases"/>
    <property type="match status" value="1"/>
</dbReference>
<dbReference type="RefSeq" id="WP_073598605.1">
    <property type="nucleotide sequence ID" value="NZ_MRCB01000004.1"/>
</dbReference>
<gene>
    <name evidence="6" type="primary">rsmG</name>
    <name evidence="7" type="ORF">NIES593_05375</name>
</gene>
<evidence type="ECO:0000313" key="8">
    <source>
        <dbReference type="Proteomes" id="UP000186868"/>
    </source>
</evidence>
<sequence>MIDRIQQLPVLGEVWQTTLGWQPNKKQQEQFQKLYEEIIIGNRQFNLTRITEPREFWEKHLWDSLAGLSGLEIANELEAGQPLYVIDIGTGAGFPGIPIAIALPFWTVTLLDSTRKKMFFLSGLIAKLDLKNIQTLIGRAEEIGQNPLHRQAYDLALLRAVGEATVCAEYALPLLKIGGLAILYRGHWDRKDNLSLQFAAEKLGGKIERVTEFVTPLSQSIRHCIYLRKMSPTPEQFPRAVGIPVQKPL</sequence>
<comment type="subcellular location">
    <subcellularLocation>
        <location evidence="6">Cytoplasm</location>
    </subcellularLocation>
</comment>
<accession>A0A1U7HNV5</accession>
<feature type="binding site" evidence="6">
    <location>
        <position position="94"/>
    </location>
    <ligand>
        <name>S-adenosyl-L-methionine</name>
        <dbReference type="ChEBI" id="CHEBI:59789"/>
    </ligand>
</feature>
<evidence type="ECO:0000256" key="6">
    <source>
        <dbReference type="HAMAP-Rule" id="MF_00074"/>
    </source>
</evidence>
<dbReference type="GO" id="GO:0005829">
    <property type="term" value="C:cytosol"/>
    <property type="evidence" value="ECO:0007669"/>
    <property type="project" value="TreeGrafter"/>
</dbReference>
<dbReference type="Pfam" id="PF02527">
    <property type="entry name" value="GidB"/>
    <property type="match status" value="1"/>
</dbReference>
<evidence type="ECO:0000313" key="7">
    <source>
        <dbReference type="EMBL" id="OKH25195.1"/>
    </source>
</evidence>
<organism evidence="7 8">
    <name type="scientific">Hydrococcus rivularis NIES-593</name>
    <dbReference type="NCBI Taxonomy" id="1921803"/>
    <lineage>
        <taxon>Bacteria</taxon>
        <taxon>Bacillati</taxon>
        <taxon>Cyanobacteriota</taxon>
        <taxon>Cyanophyceae</taxon>
        <taxon>Pleurocapsales</taxon>
        <taxon>Hydrococcaceae</taxon>
        <taxon>Hydrococcus</taxon>
    </lineage>
</organism>
<evidence type="ECO:0000256" key="5">
    <source>
        <dbReference type="ARBA" id="ARBA00022691"/>
    </source>
</evidence>
<dbReference type="EC" id="2.1.1.-" evidence="6"/>
<dbReference type="FunFam" id="3.40.50.150:FF:000041">
    <property type="entry name" value="Ribosomal RNA small subunit methyltransferase G"/>
    <property type="match status" value="1"/>
</dbReference>
<comment type="function">
    <text evidence="6">Specifically methylates the N7 position of a guanine in 16S rRNA.</text>
</comment>
<dbReference type="GO" id="GO:0070043">
    <property type="term" value="F:rRNA (guanine-N7-)-methyltransferase activity"/>
    <property type="evidence" value="ECO:0007669"/>
    <property type="project" value="UniProtKB-UniRule"/>
</dbReference>
<dbReference type="InterPro" id="IPR003682">
    <property type="entry name" value="rRNA_ssu_MeTfrase_G"/>
</dbReference>
<keyword evidence="3 6" id="KW-0489">Methyltransferase</keyword>
<feature type="binding site" evidence="6">
    <location>
        <position position="89"/>
    </location>
    <ligand>
        <name>S-adenosyl-L-methionine</name>
        <dbReference type="ChEBI" id="CHEBI:59789"/>
    </ligand>
</feature>
<dbReference type="PIRSF" id="PIRSF003078">
    <property type="entry name" value="GidB"/>
    <property type="match status" value="1"/>
</dbReference>
<feature type="binding site" evidence="6">
    <location>
        <begin position="112"/>
        <end position="114"/>
    </location>
    <ligand>
        <name>S-adenosyl-L-methionine</name>
        <dbReference type="ChEBI" id="CHEBI:59789"/>
    </ligand>
</feature>
<protein>
    <recommendedName>
        <fullName evidence="6">Ribosomal RNA small subunit methyltransferase G</fullName>
        <ecNumber evidence="6">2.1.1.-</ecNumber>
    </recommendedName>
    <alternativeName>
        <fullName evidence="6">16S rRNA 7-methylguanosine methyltransferase</fullName>
        <shortName evidence="6">16S rRNA m7G methyltransferase</shortName>
    </alternativeName>
</protein>
<dbReference type="NCBIfam" id="TIGR00138">
    <property type="entry name" value="rsmG_gidB"/>
    <property type="match status" value="1"/>
</dbReference>
<keyword evidence="1 6" id="KW-0963">Cytoplasm</keyword>
<reference evidence="7 8" key="1">
    <citation type="submission" date="2016-11" db="EMBL/GenBank/DDBJ databases">
        <title>Draft Genome Sequences of Nine Cyanobacterial Strains from Diverse Habitats.</title>
        <authorList>
            <person name="Zhu T."/>
            <person name="Hou S."/>
            <person name="Lu X."/>
            <person name="Hess W.R."/>
        </authorList>
    </citation>
    <scope>NUCLEOTIDE SEQUENCE [LARGE SCALE GENOMIC DNA]</scope>
    <source>
        <strain evidence="7 8">NIES-593</strain>
    </source>
</reference>
<keyword evidence="4 6" id="KW-0808">Transferase</keyword>
<evidence type="ECO:0000256" key="2">
    <source>
        <dbReference type="ARBA" id="ARBA00022552"/>
    </source>
</evidence>
<proteinExistence type="inferred from homology"/>
<evidence type="ECO:0000256" key="3">
    <source>
        <dbReference type="ARBA" id="ARBA00022603"/>
    </source>
</evidence>
<dbReference type="EMBL" id="MRCB01000004">
    <property type="protein sequence ID" value="OKH25195.1"/>
    <property type="molecule type" value="Genomic_DNA"/>
</dbReference>
<evidence type="ECO:0000256" key="1">
    <source>
        <dbReference type="ARBA" id="ARBA00022490"/>
    </source>
</evidence>
<dbReference type="Proteomes" id="UP000186868">
    <property type="component" value="Unassembled WGS sequence"/>
</dbReference>
<dbReference type="Gene3D" id="3.40.50.150">
    <property type="entry name" value="Vaccinia Virus protein VP39"/>
    <property type="match status" value="1"/>
</dbReference>
<dbReference type="PANTHER" id="PTHR31760">
    <property type="entry name" value="S-ADENOSYL-L-METHIONINE-DEPENDENT METHYLTRANSFERASES SUPERFAMILY PROTEIN"/>
    <property type="match status" value="1"/>
</dbReference>
<comment type="similarity">
    <text evidence="6">Belongs to the methyltransferase superfamily. RNA methyltransferase RsmG family.</text>
</comment>
<dbReference type="PANTHER" id="PTHR31760:SF0">
    <property type="entry name" value="S-ADENOSYL-L-METHIONINE-DEPENDENT METHYLTRANSFERASES SUPERFAMILY PROTEIN"/>
    <property type="match status" value="1"/>
</dbReference>
<dbReference type="InterPro" id="IPR029063">
    <property type="entry name" value="SAM-dependent_MTases_sf"/>
</dbReference>
<feature type="binding site" evidence="6">
    <location>
        <begin position="140"/>
        <end position="141"/>
    </location>
    <ligand>
        <name>S-adenosyl-L-methionine</name>
        <dbReference type="ChEBI" id="CHEBI:59789"/>
    </ligand>
</feature>
<dbReference type="AlphaFoldDB" id="A0A1U7HNV5"/>
<dbReference type="STRING" id="1921803.NIES593_05375"/>
<comment type="caution">
    <text evidence="7">The sequence shown here is derived from an EMBL/GenBank/DDBJ whole genome shotgun (WGS) entry which is preliminary data.</text>
</comment>
<keyword evidence="2 6" id="KW-0698">rRNA processing</keyword>
<dbReference type="HAMAP" id="MF_00074">
    <property type="entry name" value="16SrRNA_methyltr_G"/>
    <property type="match status" value="1"/>
</dbReference>
<dbReference type="OrthoDB" id="9808773at2"/>
<dbReference type="SUPFAM" id="SSF53335">
    <property type="entry name" value="S-adenosyl-L-methionine-dependent methyltransferases"/>
    <property type="match status" value="1"/>
</dbReference>
<keyword evidence="8" id="KW-1185">Reference proteome</keyword>
<keyword evidence="5 6" id="KW-0949">S-adenosyl-L-methionine</keyword>
<name>A0A1U7HNV5_9CYAN</name>
<feature type="binding site" evidence="6">
    <location>
        <position position="159"/>
    </location>
    <ligand>
        <name>S-adenosyl-L-methionine</name>
        <dbReference type="ChEBI" id="CHEBI:59789"/>
    </ligand>
</feature>
<evidence type="ECO:0000256" key="4">
    <source>
        <dbReference type="ARBA" id="ARBA00022679"/>
    </source>
</evidence>